<dbReference type="GO" id="GO:0004309">
    <property type="term" value="F:exopolyphosphatase activity"/>
    <property type="evidence" value="ECO:0007669"/>
    <property type="project" value="TreeGrafter"/>
</dbReference>
<dbReference type="Pfam" id="PF01368">
    <property type="entry name" value="DHH"/>
    <property type="match status" value="1"/>
</dbReference>
<sequence length="483" mass="52231">MPSRSPLRRLSVALRLAEAYKPPEAAAALTTSTSLSLFLTHAKTNFLKDAEGDQEKAADWIVVMGNEAGDLDTLASSIAYAWIESEVHKKPAVPLLQMHRNDLVLRAENLHVLKLAGLSGEELLTLDDISQDRPFPAHKFALVDHNRLADAFSRNNPEAQVVSILDHHQDEGGHLDANPRVVTACGSCASHVVPFCPAEMPAELATLLLSAILIDTDGLVPGGKATSVDREAALSVAPKSTIGYTIPPPSALSPIDHANPDALSEVQSIKDLTAILIEKKADVSHLGGLDLLRRDYKEYSHKLLWATGQPTIKVGLSTVPTGLKSWATDGRLEKAAVEWMKTRGLTILGVLTSFRDGKKSLVGKNKKGKHKREMAWIILETSDLAKTSNEGLTASSLARRLWKGLEANAGIDVSPHKKFDLEKSEGLPKSSHARVYKQGNASVTRKAVAPLVKEILEGNIMKPAEEPKKQDEPKPTPTTIATT</sequence>
<dbReference type="PANTHER" id="PTHR12112:SF39">
    <property type="entry name" value="EG:152A3.5 PROTEIN (FBGN0003116_PN PROTEIN)"/>
    <property type="match status" value="1"/>
</dbReference>
<evidence type="ECO:0000256" key="2">
    <source>
        <dbReference type="ARBA" id="ARBA00022723"/>
    </source>
</evidence>
<dbReference type="SMART" id="SM01131">
    <property type="entry name" value="DHHA2"/>
    <property type="match status" value="1"/>
</dbReference>
<organism evidence="7">
    <name type="scientific">Psilocybe cubensis</name>
    <name type="common">Psychedelic mushroom</name>
    <name type="synonym">Stropharia cubensis</name>
    <dbReference type="NCBI Taxonomy" id="181762"/>
    <lineage>
        <taxon>Eukaryota</taxon>
        <taxon>Fungi</taxon>
        <taxon>Dikarya</taxon>
        <taxon>Basidiomycota</taxon>
        <taxon>Agaricomycotina</taxon>
        <taxon>Agaricomycetes</taxon>
        <taxon>Agaricomycetidae</taxon>
        <taxon>Agaricales</taxon>
        <taxon>Agaricineae</taxon>
        <taxon>Strophariaceae</taxon>
        <taxon>Psilocybe</taxon>
    </lineage>
</organism>
<dbReference type="OrthoDB" id="374045at2759"/>
<dbReference type="Gene3D" id="3.90.1640.10">
    <property type="entry name" value="inorganic pyrophosphatase (n-terminal core)"/>
    <property type="match status" value="1"/>
</dbReference>
<gene>
    <name evidence="7" type="ORF">JR316_009439</name>
</gene>
<dbReference type="GO" id="GO:0005737">
    <property type="term" value="C:cytoplasm"/>
    <property type="evidence" value="ECO:0007669"/>
    <property type="project" value="InterPro"/>
</dbReference>
<keyword evidence="2" id="KW-0479">Metal-binding</keyword>
<dbReference type="PANTHER" id="PTHR12112">
    <property type="entry name" value="BNIP - RELATED"/>
    <property type="match status" value="1"/>
</dbReference>
<dbReference type="SUPFAM" id="SSF64182">
    <property type="entry name" value="DHH phosphoesterases"/>
    <property type="match status" value="1"/>
</dbReference>
<evidence type="ECO:0000259" key="6">
    <source>
        <dbReference type="SMART" id="SM01131"/>
    </source>
</evidence>
<evidence type="ECO:0000313" key="7">
    <source>
        <dbReference type="EMBL" id="KAG5165853.1"/>
    </source>
</evidence>
<evidence type="ECO:0000256" key="3">
    <source>
        <dbReference type="ARBA" id="ARBA00022801"/>
    </source>
</evidence>
<protein>
    <recommendedName>
        <fullName evidence="6">DHHA2 domain-containing protein</fullName>
    </recommendedName>
</protein>
<evidence type="ECO:0000256" key="1">
    <source>
        <dbReference type="ARBA" id="ARBA00001936"/>
    </source>
</evidence>
<reference evidence="7" key="1">
    <citation type="submission" date="2021-02" db="EMBL/GenBank/DDBJ databases">
        <title>Psilocybe cubensis genome.</title>
        <authorList>
            <person name="Mckernan K.J."/>
            <person name="Crawford S."/>
            <person name="Trippe A."/>
            <person name="Kane L.T."/>
            <person name="Mclaughlin S."/>
        </authorList>
    </citation>
    <scope>NUCLEOTIDE SEQUENCE [LARGE SCALE GENOMIC DNA]</scope>
    <source>
        <strain evidence="7">MGC-MH-2018</strain>
    </source>
</reference>
<feature type="domain" description="DHHA2" evidence="6">
    <location>
        <begin position="276"/>
        <end position="456"/>
    </location>
</feature>
<dbReference type="InterPro" id="IPR038222">
    <property type="entry name" value="DHHA2_dom_sf"/>
</dbReference>
<dbReference type="AlphaFoldDB" id="A0A8H7XUC9"/>
<dbReference type="InterPro" id="IPR004097">
    <property type="entry name" value="DHHA2"/>
</dbReference>
<accession>A0A8H7XUC9</accession>
<name>A0A8H7XUC9_PSICU</name>
<dbReference type="Pfam" id="PF02833">
    <property type="entry name" value="DHHA2"/>
    <property type="match status" value="1"/>
</dbReference>
<feature type="region of interest" description="Disordered" evidence="5">
    <location>
        <begin position="458"/>
        <end position="483"/>
    </location>
</feature>
<comment type="caution">
    <text evidence="7">The sequence shown here is derived from an EMBL/GenBank/DDBJ whole genome shotgun (WGS) entry which is preliminary data.</text>
</comment>
<dbReference type="InterPro" id="IPR001667">
    <property type="entry name" value="DDH_dom"/>
</dbReference>
<evidence type="ECO:0000256" key="5">
    <source>
        <dbReference type="SAM" id="MobiDB-lite"/>
    </source>
</evidence>
<keyword evidence="4" id="KW-0464">Manganese</keyword>
<dbReference type="InterPro" id="IPR038763">
    <property type="entry name" value="DHH_sf"/>
</dbReference>
<keyword evidence="3" id="KW-0378">Hydrolase</keyword>
<dbReference type="Gene3D" id="3.10.310.20">
    <property type="entry name" value="DHHA2 domain"/>
    <property type="match status" value="1"/>
</dbReference>
<dbReference type="EMBL" id="JAFIQS010000009">
    <property type="protein sequence ID" value="KAG5165853.1"/>
    <property type="molecule type" value="Genomic_DNA"/>
</dbReference>
<evidence type="ECO:0000256" key="4">
    <source>
        <dbReference type="ARBA" id="ARBA00023211"/>
    </source>
</evidence>
<comment type="cofactor">
    <cofactor evidence="1">
        <name>Mn(2+)</name>
        <dbReference type="ChEBI" id="CHEBI:29035"/>
    </cofactor>
</comment>
<feature type="compositionally biased region" description="Basic and acidic residues" evidence="5">
    <location>
        <begin position="463"/>
        <end position="474"/>
    </location>
</feature>
<dbReference type="GO" id="GO:0046872">
    <property type="term" value="F:metal ion binding"/>
    <property type="evidence" value="ECO:0007669"/>
    <property type="project" value="UniProtKB-KW"/>
</dbReference>
<proteinExistence type="predicted"/>